<feature type="transmembrane region" description="Helical" evidence="1">
    <location>
        <begin position="171"/>
        <end position="199"/>
    </location>
</feature>
<sequence length="504" mass="58874">MNVFQQAPAGEQTFSQFLFHHRWNRTILYLAAAATIIQFAIFKYLYPFANYIYDDSFRYLIAADENLTIYMYPIGYSRFLRLVSVFARPDLVLVSLQYLVIQCSALFLLFTIFYFYNVGRVTQVILFCFMIINPLLLHLGNMVSSDGLFVALSMTWFTLLLWIIYKPSNRIIFWHAMVLFAAFTVRYNALIYPFIAILAFGLSTLSLRKKLAGLGWGLLVMGWFVLLSMYQYKKLTGYWQFSPFSGWQLANNAMYAYQEVTGANRQPVPPKFQALDNMVRDFYDTHPDKPAGVASTAYMWTEWYPLMKYSNSVFKAKDSSTPPFKEWAAMAPLYGSYGWFIIKKYPMHFLRYFAWPNAQKYFVPPLEFLEYYNWGHAYVPEWPKKWFGYKDYRVHTRMKNGRIWVLIPFPYLAGIANLILLLMLLAYLLLKGWQHNRAFNKIILLAGSVWIANAAFTIIASSAAIRFQTFPALLSVSFSLLLIDWMVQLVQRMKLQSQQQSLAI</sequence>
<feature type="transmembrane region" description="Helical" evidence="1">
    <location>
        <begin position="27"/>
        <end position="45"/>
    </location>
</feature>
<dbReference type="Proteomes" id="UP000192276">
    <property type="component" value="Unassembled WGS sequence"/>
</dbReference>
<proteinExistence type="predicted"/>
<gene>
    <name evidence="2" type="ORF">A4R26_00065</name>
</gene>
<keyword evidence="1" id="KW-0472">Membrane</keyword>
<dbReference type="STRING" id="550983.A4R26_00065"/>
<feature type="transmembrane region" description="Helical" evidence="1">
    <location>
        <begin position="147"/>
        <end position="165"/>
    </location>
</feature>
<organism evidence="2 3">
    <name type="scientific">Niastella populi</name>
    <dbReference type="NCBI Taxonomy" id="550983"/>
    <lineage>
        <taxon>Bacteria</taxon>
        <taxon>Pseudomonadati</taxon>
        <taxon>Bacteroidota</taxon>
        <taxon>Chitinophagia</taxon>
        <taxon>Chitinophagales</taxon>
        <taxon>Chitinophagaceae</taxon>
        <taxon>Niastella</taxon>
    </lineage>
</organism>
<keyword evidence="3" id="KW-1185">Reference proteome</keyword>
<evidence type="ECO:0000313" key="3">
    <source>
        <dbReference type="Proteomes" id="UP000192276"/>
    </source>
</evidence>
<keyword evidence="1" id="KW-1133">Transmembrane helix</keyword>
<feature type="transmembrane region" description="Helical" evidence="1">
    <location>
        <begin position="470"/>
        <end position="490"/>
    </location>
</feature>
<dbReference type="AlphaFoldDB" id="A0A1V9GCE8"/>
<dbReference type="RefSeq" id="WP_081158382.1">
    <property type="nucleotide sequence ID" value="NZ_LWBP01000001.1"/>
</dbReference>
<name>A0A1V9GCE8_9BACT</name>
<feature type="transmembrane region" description="Helical" evidence="1">
    <location>
        <begin position="211"/>
        <end position="232"/>
    </location>
</feature>
<evidence type="ECO:0000256" key="1">
    <source>
        <dbReference type="SAM" id="Phobius"/>
    </source>
</evidence>
<feature type="transmembrane region" description="Helical" evidence="1">
    <location>
        <begin position="121"/>
        <end position="140"/>
    </location>
</feature>
<comment type="caution">
    <text evidence="2">The sequence shown here is derived from an EMBL/GenBank/DDBJ whole genome shotgun (WGS) entry which is preliminary data.</text>
</comment>
<feature type="transmembrane region" description="Helical" evidence="1">
    <location>
        <begin position="442"/>
        <end position="464"/>
    </location>
</feature>
<evidence type="ECO:0008006" key="4">
    <source>
        <dbReference type="Google" id="ProtNLM"/>
    </source>
</evidence>
<reference evidence="3" key="1">
    <citation type="submission" date="2016-04" db="EMBL/GenBank/DDBJ databases">
        <authorList>
            <person name="Chen L."/>
            <person name="Zhuang W."/>
            <person name="Wang G."/>
        </authorList>
    </citation>
    <scope>NUCLEOTIDE SEQUENCE [LARGE SCALE GENOMIC DNA]</scope>
    <source>
        <strain evidence="3">208</strain>
    </source>
</reference>
<protein>
    <recommendedName>
        <fullName evidence="4">Glycosyltransferase RgtA/B/C/D-like domain-containing protein</fullName>
    </recommendedName>
</protein>
<feature type="transmembrane region" description="Helical" evidence="1">
    <location>
        <begin position="91"/>
        <end position="115"/>
    </location>
</feature>
<evidence type="ECO:0000313" key="2">
    <source>
        <dbReference type="EMBL" id="OQP68244.1"/>
    </source>
</evidence>
<accession>A0A1V9GCE8</accession>
<feature type="transmembrane region" description="Helical" evidence="1">
    <location>
        <begin position="403"/>
        <end position="430"/>
    </location>
</feature>
<keyword evidence="1" id="KW-0812">Transmembrane</keyword>
<dbReference type="EMBL" id="LWBP01000001">
    <property type="protein sequence ID" value="OQP68244.1"/>
    <property type="molecule type" value="Genomic_DNA"/>
</dbReference>